<sequence>MIADDGSSLRQTVNPDQSDLSKRRELLTALVHLTCMERRSQTRPVAMVVAQADEPRSLQAAQLKRAGYDVRSFSTAWDALAMFGEEMPDAAFIYLTKDKSCLGLLVEDLKRYGVVTNWIREGCEYSSPGKFGPSTRPGQRN</sequence>
<reference evidence="1 2" key="1">
    <citation type="submission" date="2016-05" db="EMBL/GenBank/DDBJ databases">
        <title>Complete genome sequence of Novosphingobium guangzhouense SA925(T).</title>
        <authorList>
            <person name="Sha S."/>
        </authorList>
    </citation>
    <scope>NUCLEOTIDE SEQUENCE [LARGE SCALE GENOMIC DNA]</scope>
    <source>
        <strain evidence="1 2">SA925</strain>
    </source>
</reference>
<name>A0A2K2FV51_9SPHN</name>
<comment type="caution">
    <text evidence="1">The sequence shown here is derived from an EMBL/GenBank/DDBJ whole genome shotgun (WGS) entry which is preliminary data.</text>
</comment>
<gene>
    <name evidence="1" type="ORF">A8V01_26205</name>
</gene>
<evidence type="ECO:0000313" key="2">
    <source>
        <dbReference type="Proteomes" id="UP000236327"/>
    </source>
</evidence>
<accession>A0A2K2FV51</accession>
<dbReference type="EMBL" id="LYMM01000071">
    <property type="protein sequence ID" value="PNU02653.1"/>
    <property type="molecule type" value="Genomic_DNA"/>
</dbReference>
<keyword evidence="2" id="KW-1185">Reference proteome</keyword>
<organism evidence="1 2">
    <name type="scientific">Novosphingobium guangzhouense</name>
    <dbReference type="NCBI Taxonomy" id="1850347"/>
    <lineage>
        <taxon>Bacteria</taxon>
        <taxon>Pseudomonadati</taxon>
        <taxon>Pseudomonadota</taxon>
        <taxon>Alphaproteobacteria</taxon>
        <taxon>Sphingomonadales</taxon>
        <taxon>Sphingomonadaceae</taxon>
        <taxon>Novosphingobium</taxon>
    </lineage>
</organism>
<evidence type="ECO:0000313" key="1">
    <source>
        <dbReference type="EMBL" id="PNU02653.1"/>
    </source>
</evidence>
<proteinExistence type="predicted"/>
<protein>
    <submittedName>
        <fullName evidence="1">Uncharacterized protein</fullName>
    </submittedName>
</protein>
<dbReference type="AlphaFoldDB" id="A0A2K2FV51"/>
<dbReference type="Proteomes" id="UP000236327">
    <property type="component" value="Unassembled WGS sequence"/>
</dbReference>